<comment type="caution">
    <text evidence="1">The sequence shown here is derived from an EMBL/GenBank/DDBJ whole genome shotgun (WGS) entry which is preliminary data.</text>
</comment>
<dbReference type="RefSeq" id="WP_154306291.1">
    <property type="nucleotide sequence ID" value="NZ_WKKI01000003.1"/>
</dbReference>
<name>A0A7X2IWW2_9BACI</name>
<evidence type="ECO:0000313" key="2">
    <source>
        <dbReference type="Proteomes" id="UP000448867"/>
    </source>
</evidence>
<dbReference type="OrthoDB" id="2907209at2"/>
<keyword evidence="2" id="KW-1185">Reference proteome</keyword>
<accession>A0A7X2IWW2</accession>
<gene>
    <name evidence="1" type="ORF">GJU40_03090</name>
</gene>
<dbReference type="EMBL" id="WKKI01000003">
    <property type="protein sequence ID" value="MRX71156.1"/>
    <property type="molecule type" value="Genomic_DNA"/>
</dbReference>
<organism evidence="1 2">
    <name type="scientific">Metabacillus lacus</name>
    <dbReference type="NCBI Taxonomy" id="1983721"/>
    <lineage>
        <taxon>Bacteria</taxon>
        <taxon>Bacillati</taxon>
        <taxon>Bacillota</taxon>
        <taxon>Bacilli</taxon>
        <taxon>Bacillales</taxon>
        <taxon>Bacillaceae</taxon>
        <taxon>Metabacillus</taxon>
    </lineage>
</organism>
<evidence type="ECO:0000313" key="1">
    <source>
        <dbReference type="EMBL" id="MRX71156.1"/>
    </source>
</evidence>
<dbReference type="Proteomes" id="UP000448867">
    <property type="component" value="Unassembled WGS sequence"/>
</dbReference>
<sequence length="83" mass="9501">MKNEIEHLYDDLYDKIAAEHEKIVEFSSSVSGQSLTEAEEEKLIRMELALQAGRDILENIMVKGTSMTIMHRKGSFTIQINDE</sequence>
<proteinExistence type="predicted"/>
<reference evidence="1 2" key="1">
    <citation type="submission" date="2019-11" db="EMBL/GenBank/DDBJ databases">
        <title>Bacillus lacus genome.</title>
        <authorList>
            <person name="Allen C.J."/>
            <person name="Newman J.D."/>
        </authorList>
    </citation>
    <scope>NUCLEOTIDE SEQUENCE [LARGE SCALE GENOMIC DNA]</scope>
    <source>
        <strain evidence="1 2">KCTC 33946</strain>
    </source>
</reference>
<dbReference type="AlphaFoldDB" id="A0A7X2IWW2"/>
<protein>
    <submittedName>
        <fullName evidence="1">Uncharacterized protein</fullName>
    </submittedName>
</protein>